<feature type="domain" description="Sensor histidine kinase NatK-like C-terminal" evidence="2">
    <location>
        <begin position="326"/>
        <end position="420"/>
    </location>
</feature>
<evidence type="ECO:0000313" key="4">
    <source>
        <dbReference type="Proteomes" id="UP000290567"/>
    </source>
</evidence>
<comment type="caution">
    <text evidence="3">The sequence shown here is derived from an EMBL/GenBank/DDBJ whole genome shotgun (WGS) entry which is preliminary data.</text>
</comment>
<reference evidence="4" key="1">
    <citation type="submission" date="2019-02" db="EMBL/GenBank/DDBJ databases">
        <title>Draft genome sequence of Enterococcus sp. Gos25-1.</title>
        <authorList>
            <person name="Tanaka N."/>
            <person name="Shiwa Y."/>
            <person name="Fujita N."/>
        </authorList>
    </citation>
    <scope>NUCLEOTIDE SEQUENCE [LARGE SCALE GENOMIC DNA]</scope>
    <source>
        <strain evidence="4">Gos25-1</strain>
    </source>
</reference>
<dbReference type="Proteomes" id="UP000290567">
    <property type="component" value="Unassembled WGS sequence"/>
</dbReference>
<dbReference type="AlphaFoldDB" id="A0A4P5P766"/>
<dbReference type="Pfam" id="PF14501">
    <property type="entry name" value="HATPase_c_5"/>
    <property type="match status" value="1"/>
</dbReference>
<feature type="transmembrane region" description="Helical" evidence="1">
    <location>
        <begin position="71"/>
        <end position="93"/>
    </location>
</feature>
<accession>A0A4P5P766</accession>
<feature type="transmembrane region" description="Helical" evidence="1">
    <location>
        <begin position="12"/>
        <end position="34"/>
    </location>
</feature>
<dbReference type="InterPro" id="IPR032834">
    <property type="entry name" value="NatK-like_C"/>
</dbReference>
<evidence type="ECO:0000259" key="2">
    <source>
        <dbReference type="Pfam" id="PF14501"/>
    </source>
</evidence>
<gene>
    <name evidence="3" type="ORF">NRIC_16960</name>
</gene>
<evidence type="ECO:0000256" key="1">
    <source>
        <dbReference type="SAM" id="Phobius"/>
    </source>
</evidence>
<dbReference type="EMBL" id="BJCC01000013">
    <property type="protein sequence ID" value="GCF93805.1"/>
    <property type="molecule type" value="Genomic_DNA"/>
</dbReference>
<protein>
    <recommendedName>
        <fullName evidence="2">Sensor histidine kinase NatK-like C-terminal domain-containing protein</fullName>
    </recommendedName>
</protein>
<dbReference type="Gene3D" id="3.30.565.10">
    <property type="entry name" value="Histidine kinase-like ATPase, C-terminal domain"/>
    <property type="match status" value="1"/>
</dbReference>
<name>A0A4P5P766_9ENTE</name>
<evidence type="ECO:0000313" key="3">
    <source>
        <dbReference type="EMBL" id="GCF93805.1"/>
    </source>
</evidence>
<keyword evidence="1" id="KW-0472">Membrane</keyword>
<organism evidence="3 4">
    <name type="scientific">Enterococcus florum</name>
    <dbReference type="NCBI Taxonomy" id="2480627"/>
    <lineage>
        <taxon>Bacteria</taxon>
        <taxon>Bacillati</taxon>
        <taxon>Bacillota</taxon>
        <taxon>Bacilli</taxon>
        <taxon>Lactobacillales</taxon>
        <taxon>Enterococcaceae</taxon>
        <taxon>Enterococcus</taxon>
    </lineage>
</organism>
<feature type="transmembrane region" description="Helical" evidence="1">
    <location>
        <begin position="40"/>
        <end position="59"/>
    </location>
</feature>
<keyword evidence="1" id="KW-0812">Transmembrane</keyword>
<sequence length="437" mass="50101">MKIVQYSFQEVLTIHNNFSIVCQFAVMLILYVVFNRGDRLFLTNLLTVTCFAFLAVSSFEYLRMFLLSTKAPIFSIGIINWYLLLWLAFLPLLRRFLNWLRTHILAAPTTMLVLMWTLWIAIDLFVFFVQIYAVTEPTKYPGYSSVIFLSESFIGRSMIQSLIPSAFFIIEPLYQTYTVNMILIVQNALAAGAFIFLLFLNRRSKLQLAHQEQMQYELTQYVKNLEKMTQDIRKNHHDFSNILFSLGGYIYQPTIDQKELKSYFESVTQTFEADYDYFLETSKLGNLEIPELKTLIFTKLVDAKKQNISFTIEIDTKISSLGISGVNLSRIFGILLDNALEAAAESEVPQVCLAFINEPASYVCMIVNSTKHKNIHSLLTQDSFSTKGESRGLGLSIVRKIVQSYSGILTMRTSQKHDQVFQTLIFAKPNNSDTPNA</sequence>
<dbReference type="PANTHER" id="PTHR40448">
    <property type="entry name" value="TWO-COMPONENT SENSOR HISTIDINE KINASE"/>
    <property type="match status" value="1"/>
</dbReference>
<dbReference type="InterPro" id="IPR036890">
    <property type="entry name" value="HATPase_C_sf"/>
</dbReference>
<feature type="transmembrane region" description="Helical" evidence="1">
    <location>
        <begin position="182"/>
        <end position="200"/>
    </location>
</feature>
<dbReference type="SUPFAM" id="SSF55874">
    <property type="entry name" value="ATPase domain of HSP90 chaperone/DNA topoisomerase II/histidine kinase"/>
    <property type="match status" value="1"/>
</dbReference>
<dbReference type="GO" id="GO:0042802">
    <property type="term" value="F:identical protein binding"/>
    <property type="evidence" value="ECO:0007669"/>
    <property type="project" value="TreeGrafter"/>
</dbReference>
<dbReference type="PANTHER" id="PTHR40448:SF1">
    <property type="entry name" value="TWO-COMPONENT SENSOR HISTIDINE KINASE"/>
    <property type="match status" value="1"/>
</dbReference>
<keyword evidence="4" id="KW-1185">Reference proteome</keyword>
<keyword evidence="1" id="KW-1133">Transmembrane helix</keyword>
<proteinExistence type="predicted"/>
<feature type="transmembrane region" description="Helical" evidence="1">
    <location>
        <begin position="113"/>
        <end position="134"/>
    </location>
</feature>